<reference evidence="1 2" key="1">
    <citation type="submission" date="2020-01" db="EMBL/GenBank/DDBJ databases">
        <authorList>
            <person name="Rodrigo-Torres L."/>
            <person name="Arahal R. D."/>
            <person name="Lucena T."/>
        </authorList>
    </citation>
    <scope>NUCLEOTIDE SEQUENCE [LARGE SCALE GENOMIC DNA]</scope>
    <source>
        <strain evidence="1 2">CECT 9393</strain>
    </source>
</reference>
<name>A0A6N4XT82_9FLAO</name>
<gene>
    <name evidence="1" type="ORF">CHRY9393_03361</name>
</gene>
<accession>A0A6N4XT82</accession>
<sequence length="67" mass="7804">MQIENSKVEELTFQEMKNIEGGDFIATAINYIGNKIGTYLYNNFNNYPYPLINQYNSFAPIPGSYYY</sequence>
<dbReference type="AlphaFoldDB" id="A0A6N4XT82"/>
<dbReference type="EMBL" id="CACVBY010000130">
    <property type="protein sequence ID" value="CAA7392635.1"/>
    <property type="molecule type" value="Genomic_DNA"/>
</dbReference>
<proteinExistence type="predicted"/>
<keyword evidence="2" id="KW-1185">Reference proteome</keyword>
<dbReference type="Proteomes" id="UP000445309">
    <property type="component" value="Unassembled WGS sequence"/>
</dbReference>
<evidence type="ECO:0000313" key="1">
    <source>
        <dbReference type="EMBL" id="CAA7392635.1"/>
    </source>
</evidence>
<dbReference type="RefSeq" id="WP_162074286.1">
    <property type="nucleotide sequence ID" value="NZ_CACVBY010000130.1"/>
</dbReference>
<evidence type="ECO:0008006" key="3">
    <source>
        <dbReference type="Google" id="ProtNLM"/>
    </source>
</evidence>
<organism evidence="1 2">
    <name type="scientific">Chryseobacterium fistulae</name>
    <dbReference type="NCBI Taxonomy" id="2675058"/>
    <lineage>
        <taxon>Bacteria</taxon>
        <taxon>Pseudomonadati</taxon>
        <taxon>Bacteroidota</taxon>
        <taxon>Flavobacteriia</taxon>
        <taxon>Flavobacteriales</taxon>
        <taxon>Weeksellaceae</taxon>
        <taxon>Chryseobacterium group</taxon>
        <taxon>Chryseobacterium</taxon>
    </lineage>
</organism>
<protein>
    <recommendedName>
        <fullName evidence="3">Bacteriocin</fullName>
    </recommendedName>
</protein>
<evidence type="ECO:0000313" key="2">
    <source>
        <dbReference type="Proteomes" id="UP000445309"/>
    </source>
</evidence>